<dbReference type="PANTHER" id="PTHR23523">
    <property type="match status" value="1"/>
</dbReference>
<evidence type="ECO:0000256" key="4">
    <source>
        <dbReference type="SAM" id="Phobius"/>
    </source>
</evidence>
<feature type="transmembrane region" description="Helical" evidence="4">
    <location>
        <begin position="222"/>
        <end position="244"/>
    </location>
</feature>
<keyword evidence="2 4" id="KW-1133">Transmembrane helix</keyword>
<dbReference type="InterPro" id="IPR036259">
    <property type="entry name" value="MFS_trans_sf"/>
</dbReference>
<dbReference type="Proteomes" id="UP000348942">
    <property type="component" value="Chromosome 1"/>
</dbReference>
<evidence type="ECO:0000256" key="2">
    <source>
        <dbReference type="ARBA" id="ARBA00022989"/>
    </source>
</evidence>
<feature type="transmembrane region" description="Helical" evidence="4">
    <location>
        <begin position="139"/>
        <end position="164"/>
    </location>
</feature>
<evidence type="ECO:0000313" key="7">
    <source>
        <dbReference type="Proteomes" id="UP000348942"/>
    </source>
</evidence>
<name>A0A5Q0TCM0_9VIBR</name>
<reference evidence="6 7" key="1">
    <citation type="submission" date="2019-10" db="EMBL/GenBank/DDBJ databases">
        <title>Vibrio sp. nov., isolated from Coralline algae surface.</title>
        <authorList>
            <person name="Geng Y."/>
            <person name="Zhang X."/>
        </authorList>
    </citation>
    <scope>NUCLEOTIDE SEQUENCE [LARGE SCALE GENOMIC DNA]</scope>
    <source>
        <strain evidence="6 7">SM1977</strain>
    </source>
</reference>
<feature type="transmembrane region" description="Helical" evidence="4">
    <location>
        <begin position="53"/>
        <end position="71"/>
    </location>
</feature>
<dbReference type="InterPro" id="IPR020846">
    <property type="entry name" value="MFS_dom"/>
</dbReference>
<proteinExistence type="predicted"/>
<keyword evidence="3 4" id="KW-0472">Membrane</keyword>
<feature type="transmembrane region" description="Helical" evidence="4">
    <location>
        <begin position="284"/>
        <end position="303"/>
    </location>
</feature>
<feature type="transmembrane region" description="Helical" evidence="4">
    <location>
        <begin position="170"/>
        <end position="191"/>
    </location>
</feature>
<dbReference type="EMBL" id="CP045699">
    <property type="protein sequence ID" value="QGA64883.1"/>
    <property type="molecule type" value="Genomic_DNA"/>
</dbReference>
<feature type="domain" description="Major facilitator superfamily (MFS) profile" evidence="5">
    <location>
        <begin position="16"/>
        <end position="397"/>
    </location>
</feature>
<dbReference type="PANTHER" id="PTHR23523:SF2">
    <property type="entry name" value="2-NITROIMIDAZOLE TRANSPORTER"/>
    <property type="match status" value="1"/>
</dbReference>
<feature type="transmembrane region" description="Helical" evidence="4">
    <location>
        <begin position="309"/>
        <end position="329"/>
    </location>
</feature>
<evidence type="ECO:0000256" key="3">
    <source>
        <dbReference type="ARBA" id="ARBA00023136"/>
    </source>
</evidence>
<evidence type="ECO:0000256" key="1">
    <source>
        <dbReference type="ARBA" id="ARBA00022692"/>
    </source>
</evidence>
<accession>A0A5Q0TCM0</accession>
<protein>
    <submittedName>
        <fullName evidence="6">MFS transporter</fullName>
    </submittedName>
</protein>
<evidence type="ECO:0000313" key="6">
    <source>
        <dbReference type="EMBL" id="QGA64883.1"/>
    </source>
</evidence>
<feature type="transmembrane region" description="Helical" evidence="4">
    <location>
        <begin position="374"/>
        <end position="393"/>
    </location>
</feature>
<evidence type="ECO:0000259" key="5">
    <source>
        <dbReference type="PROSITE" id="PS50850"/>
    </source>
</evidence>
<dbReference type="SUPFAM" id="SSF103473">
    <property type="entry name" value="MFS general substrate transporter"/>
    <property type="match status" value="1"/>
</dbReference>
<gene>
    <name evidence="6" type="ORF">GFB47_05350</name>
</gene>
<sequence>MDNMTKPLTLVTERNKMMLLVIGVMLIAANLRAPVTGIAPMIDLISNSFHLSATQAGMLTTLPLIAFALFAPPSAYLAKKFGLEYTIFSALVLIAAGLLFRSFGSVSALFIGTALIGLGVSIGNVLLPIVVKRDFPMKVAIMTSSYVLAMGIASGAASAFSIPLANDYGWGWQGALAALSALTFIAMIFWLPQLRYNSKPSPVNTSGSTSTNLWSKALAWQVSFYLGLGSYFTYTMIAWLPSLLIQSGFSSEEAGMVHGVFQIGTALPGIFIIPLMAKLNDQRLPAFGICAIAATCAVGLLYLPQFAYVWSFLLGLCSGAWFILGLSFISFRTNSPLQATTLSGMAQFIGYSLAAIGPMLGGYLHTLNNGWSEMITMIVIVCVTSATLGLFAGRRVTIDE</sequence>
<feature type="transmembrane region" description="Helical" evidence="4">
    <location>
        <begin position="256"/>
        <end position="277"/>
    </location>
</feature>
<keyword evidence="1 4" id="KW-0812">Transmembrane</keyword>
<dbReference type="GO" id="GO:0022857">
    <property type="term" value="F:transmembrane transporter activity"/>
    <property type="evidence" value="ECO:0007669"/>
    <property type="project" value="InterPro"/>
</dbReference>
<organism evidence="6 7">
    <name type="scientific">Vibrio algicola</name>
    <dbReference type="NCBI Taxonomy" id="2662262"/>
    <lineage>
        <taxon>Bacteria</taxon>
        <taxon>Pseudomonadati</taxon>
        <taxon>Pseudomonadota</taxon>
        <taxon>Gammaproteobacteria</taxon>
        <taxon>Vibrionales</taxon>
        <taxon>Vibrionaceae</taxon>
        <taxon>Vibrio</taxon>
    </lineage>
</organism>
<dbReference type="PROSITE" id="PS50850">
    <property type="entry name" value="MFS"/>
    <property type="match status" value="1"/>
</dbReference>
<dbReference type="InterPro" id="IPR052524">
    <property type="entry name" value="MFS_Cyanate_Porter"/>
</dbReference>
<dbReference type="Gene3D" id="1.20.1250.20">
    <property type="entry name" value="MFS general substrate transporter like domains"/>
    <property type="match status" value="1"/>
</dbReference>
<keyword evidence="7" id="KW-1185">Reference proteome</keyword>
<feature type="transmembrane region" description="Helical" evidence="4">
    <location>
        <begin position="106"/>
        <end position="127"/>
    </location>
</feature>
<dbReference type="Pfam" id="PF07690">
    <property type="entry name" value="MFS_1"/>
    <property type="match status" value="1"/>
</dbReference>
<feature type="transmembrane region" description="Helical" evidence="4">
    <location>
        <begin position="341"/>
        <end position="362"/>
    </location>
</feature>
<dbReference type="AlphaFoldDB" id="A0A5Q0TCM0"/>
<feature type="transmembrane region" description="Helical" evidence="4">
    <location>
        <begin position="83"/>
        <end position="100"/>
    </location>
</feature>
<dbReference type="InterPro" id="IPR011701">
    <property type="entry name" value="MFS"/>
</dbReference>